<feature type="domain" description="MurNAc-LAA" evidence="5">
    <location>
        <begin position="241"/>
        <end position="377"/>
    </location>
</feature>
<evidence type="ECO:0000313" key="7">
    <source>
        <dbReference type="Proteomes" id="UP000003688"/>
    </source>
</evidence>
<accession>B9XCT3</accession>
<dbReference type="PROSITE" id="PS51257">
    <property type="entry name" value="PROKAR_LIPOPROTEIN"/>
    <property type="match status" value="1"/>
</dbReference>
<reference evidence="6 7" key="1">
    <citation type="journal article" date="2011" name="J. Bacteriol.">
        <title>Genome sequence of 'Pedosphaera parvula' Ellin514, an aerobic Verrucomicrobial isolate from pasture soil.</title>
        <authorList>
            <person name="Kant R."/>
            <person name="van Passel M.W."/>
            <person name="Sangwan P."/>
            <person name="Palva A."/>
            <person name="Lucas S."/>
            <person name="Copeland A."/>
            <person name="Lapidus A."/>
            <person name="Glavina Del Rio T."/>
            <person name="Dalin E."/>
            <person name="Tice H."/>
            <person name="Bruce D."/>
            <person name="Goodwin L."/>
            <person name="Pitluck S."/>
            <person name="Chertkov O."/>
            <person name="Larimer F.W."/>
            <person name="Land M.L."/>
            <person name="Hauser L."/>
            <person name="Brettin T.S."/>
            <person name="Detter J.C."/>
            <person name="Han S."/>
            <person name="de Vos W.M."/>
            <person name="Janssen P.H."/>
            <person name="Smidt H."/>
        </authorList>
    </citation>
    <scope>NUCLEOTIDE SEQUENCE [LARGE SCALE GENOMIC DNA]</scope>
    <source>
        <strain evidence="6 7">Ellin514</strain>
    </source>
</reference>
<evidence type="ECO:0000256" key="2">
    <source>
        <dbReference type="ARBA" id="ARBA00011901"/>
    </source>
</evidence>
<comment type="caution">
    <text evidence="6">The sequence shown here is derived from an EMBL/GenBank/DDBJ whole genome shotgun (WGS) entry which is preliminary data.</text>
</comment>
<dbReference type="GO" id="GO:0009253">
    <property type="term" value="P:peptidoglycan catabolic process"/>
    <property type="evidence" value="ECO:0007669"/>
    <property type="project" value="InterPro"/>
</dbReference>
<dbReference type="InterPro" id="IPR050695">
    <property type="entry name" value="N-acetylmuramoyl_amidase_3"/>
</dbReference>
<proteinExistence type="predicted"/>
<sequence length="404" mass="43815">MSKCGKFGTFLLVVLAGCSTVPPQQPPTEVTVVPEQTAIVTASANFAPASPIVTVPTPAPVAVPAPRIIPAPAPVTPAAPTNQITDAWIALDRWVQLNGFGTLRRLTADANPTYSFATPNGTMSVKVGSQLAYWNGLEYRLGFAPQLSNGRPYLHALDANKNFEPLLNNKPSFQWSTNRVVVIDPGHGGTDNGTKSVFNGHFEKEFTLDWAYRLQAILAAKGFTALMTRASDANLALSNRVAFAEKHKADLFLSLHFNSSLPDHTQTGLETYCLTPKGLPSNLTRGYSDNANLSFPNNYYDRDNLQYAVRLHRSLLKVNGQIDRGVRRARFLGVLQNQSRPAVLIEGGYLSNPQEARRIADPAYRQKLAEAVAEALLESMDSNVHLASQSPAPPGGTQPAEKTN</sequence>
<dbReference type="GO" id="GO:0008745">
    <property type="term" value="F:N-acetylmuramoyl-L-alanine amidase activity"/>
    <property type="evidence" value="ECO:0007669"/>
    <property type="project" value="UniProtKB-EC"/>
</dbReference>
<evidence type="ECO:0000259" key="5">
    <source>
        <dbReference type="SMART" id="SM00646"/>
    </source>
</evidence>
<dbReference type="Pfam" id="PF01520">
    <property type="entry name" value="Amidase_3"/>
    <property type="match status" value="1"/>
</dbReference>
<dbReference type="GO" id="GO:0030288">
    <property type="term" value="C:outer membrane-bounded periplasmic space"/>
    <property type="evidence" value="ECO:0007669"/>
    <property type="project" value="TreeGrafter"/>
</dbReference>
<name>B9XCT3_PEDPL</name>
<dbReference type="EMBL" id="ABOX02000005">
    <property type="protein sequence ID" value="EEF62279.1"/>
    <property type="molecule type" value="Genomic_DNA"/>
</dbReference>
<keyword evidence="3 6" id="KW-0378">Hydrolase</keyword>
<dbReference type="Proteomes" id="UP000003688">
    <property type="component" value="Unassembled WGS sequence"/>
</dbReference>
<organism evidence="6 7">
    <name type="scientific">Pedosphaera parvula (strain Ellin514)</name>
    <dbReference type="NCBI Taxonomy" id="320771"/>
    <lineage>
        <taxon>Bacteria</taxon>
        <taxon>Pseudomonadati</taxon>
        <taxon>Verrucomicrobiota</taxon>
        <taxon>Pedosphaerae</taxon>
        <taxon>Pedosphaerales</taxon>
        <taxon>Pedosphaeraceae</taxon>
        <taxon>Pedosphaera</taxon>
    </lineage>
</organism>
<feature type="region of interest" description="Disordered" evidence="4">
    <location>
        <begin position="383"/>
        <end position="404"/>
    </location>
</feature>
<evidence type="ECO:0000256" key="3">
    <source>
        <dbReference type="ARBA" id="ARBA00022801"/>
    </source>
</evidence>
<dbReference type="PANTHER" id="PTHR30404:SF0">
    <property type="entry name" value="N-ACETYLMURAMOYL-L-ALANINE AMIDASE AMIC"/>
    <property type="match status" value="1"/>
</dbReference>
<comment type="catalytic activity">
    <reaction evidence="1">
        <text>Hydrolyzes the link between N-acetylmuramoyl residues and L-amino acid residues in certain cell-wall glycopeptides.</text>
        <dbReference type="EC" id="3.5.1.28"/>
    </reaction>
</comment>
<dbReference type="PANTHER" id="PTHR30404">
    <property type="entry name" value="N-ACETYLMURAMOYL-L-ALANINE AMIDASE"/>
    <property type="match status" value="1"/>
</dbReference>
<dbReference type="OrthoDB" id="9772024at2"/>
<dbReference type="SMART" id="SM00646">
    <property type="entry name" value="Ami_3"/>
    <property type="match status" value="1"/>
</dbReference>
<gene>
    <name evidence="6" type="ORF">Cflav_PD4914</name>
</gene>
<dbReference type="SUPFAM" id="SSF53187">
    <property type="entry name" value="Zn-dependent exopeptidases"/>
    <property type="match status" value="1"/>
</dbReference>
<protein>
    <recommendedName>
        <fullName evidence="2">N-acetylmuramoyl-L-alanine amidase</fullName>
        <ecNumber evidence="2">3.5.1.28</ecNumber>
    </recommendedName>
</protein>
<dbReference type="EC" id="3.5.1.28" evidence="2"/>
<keyword evidence="7" id="KW-1185">Reference proteome</keyword>
<evidence type="ECO:0000313" key="6">
    <source>
        <dbReference type="EMBL" id="EEF62279.1"/>
    </source>
</evidence>
<dbReference type="AlphaFoldDB" id="B9XCT3"/>
<dbReference type="RefSeq" id="WP_007413631.1">
    <property type="nucleotide sequence ID" value="NZ_ABOX02000005.1"/>
</dbReference>
<dbReference type="Gene3D" id="3.40.630.40">
    <property type="entry name" value="Zn-dependent exopeptidases"/>
    <property type="match status" value="1"/>
</dbReference>
<dbReference type="InterPro" id="IPR002508">
    <property type="entry name" value="MurNAc-LAA_cat"/>
</dbReference>
<evidence type="ECO:0000256" key="1">
    <source>
        <dbReference type="ARBA" id="ARBA00001561"/>
    </source>
</evidence>
<evidence type="ECO:0000256" key="4">
    <source>
        <dbReference type="SAM" id="MobiDB-lite"/>
    </source>
</evidence>
<dbReference type="CDD" id="cd02696">
    <property type="entry name" value="MurNAc-LAA"/>
    <property type="match status" value="1"/>
</dbReference>
<dbReference type="STRING" id="320771.Cflav_PD4914"/>